<feature type="transmembrane region" description="Helical" evidence="1">
    <location>
        <begin position="167"/>
        <end position="189"/>
    </location>
</feature>
<feature type="transmembrane region" description="Helical" evidence="1">
    <location>
        <begin position="126"/>
        <end position="147"/>
    </location>
</feature>
<dbReference type="GO" id="GO:0005886">
    <property type="term" value="C:plasma membrane"/>
    <property type="evidence" value="ECO:0007669"/>
    <property type="project" value="UniProtKB-SubCell"/>
</dbReference>
<keyword evidence="3" id="KW-1185">Reference proteome</keyword>
<dbReference type="Proteomes" id="UP001501729">
    <property type="component" value="Unassembled WGS sequence"/>
</dbReference>
<comment type="caution">
    <text evidence="2">The sequence shown here is derived from an EMBL/GenBank/DDBJ whole genome shotgun (WGS) entry which is preliminary data.</text>
</comment>
<accession>A0AAV3UQW2</accession>
<evidence type="ECO:0008006" key="4">
    <source>
        <dbReference type="Google" id="ProtNLM"/>
    </source>
</evidence>
<reference evidence="2 3" key="1">
    <citation type="journal article" date="2019" name="Int. J. Syst. Evol. Microbiol.">
        <title>The Global Catalogue of Microorganisms (GCM) 10K type strain sequencing project: providing services to taxonomists for standard genome sequencing and annotation.</title>
        <authorList>
            <consortium name="The Broad Institute Genomics Platform"/>
            <consortium name="The Broad Institute Genome Sequencing Center for Infectious Disease"/>
            <person name="Wu L."/>
            <person name="Ma J."/>
        </authorList>
    </citation>
    <scope>NUCLEOTIDE SEQUENCE [LARGE SCALE GENOMIC DNA]</scope>
    <source>
        <strain evidence="2 3">JCM 17504</strain>
    </source>
</reference>
<dbReference type="GeneID" id="68617512"/>
<keyword evidence="1" id="KW-0472">Membrane</keyword>
<keyword evidence="1" id="KW-1133">Transmembrane helix</keyword>
<dbReference type="EMBL" id="BAABKX010000030">
    <property type="protein sequence ID" value="GAA5064034.1"/>
    <property type="molecule type" value="Genomic_DNA"/>
</dbReference>
<name>A0AAV3UQW2_9EURY</name>
<dbReference type="GO" id="GO:0140359">
    <property type="term" value="F:ABC-type transporter activity"/>
    <property type="evidence" value="ECO:0007669"/>
    <property type="project" value="InterPro"/>
</dbReference>
<feature type="transmembrane region" description="Helical" evidence="1">
    <location>
        <begin position="196"/>
        <end position="213"/>
    </location>
</feature>
<feature type="transmembrane region" description="Helical" evidence="1">
    <location>
        <begin position="263"/>
        <end position="283"/>
    </location>
</feature>
<feature type="transmembrane region" description="Helical" evidence="1">
    <location>
        <begin position="26"/>
        <end position="46"/>
    </location>
</feature>
<dbReference type="PANTHER" id="PTHR37305">
    <property type="entry name" value="INTEGRAL MEMBRANE PROTEIN-RELATED"/>
    <property type="match status" value="1"/>
</dbReference>
<evidence type="ECO:0000313" key="2">
    <source>
        <dbReference type="EMBL" id="GAA5064034.1"/>
    </source>
</evidence>
<keyword evidence="1" id="KW-0812">Transmembrane</keyword>
<gene>
    <name evidence="2" type="ORF">GCM10025751_53090</name>
</gene>
<dbReference type="RefSeq" id="WP_345413348.1">
    <property type="nucleotide sequence ID" value="NZ_BAABKX010000030.1"/>
</dbReference>
<protein>
    <recommendedName>
        <fullName evidence="4">ABC-type transport system involved in multi-copper enzyme maturation, permease component</fullName>
    </recommendedName>
</protein>
<evidence type="ECO:0000256" key="1">
    <source>
        <dbReference type="SAM" id="Phobius"/>
    </source>
</evidence>
<evidence type="ECO:0000313" key="3">
    <source>
        <dbReference type="Proteomes" id="UP001501729"/>
    </source>
</evidence>
<dbReference type="AlphaFoldDB" id="A0AAV3UQW2"/>
<dbReference type="PANTHER" id="PTHR37305:SF1">
    <property type="entry name" value="MEMBRANE PROTEIN"/>
    <property type="match status" value="1"/>
</dbReference>
<sequence>MIEMTKMSTTISDSFMAELDKAIRRPAIWVVIVVGTTLSVAFNYGVSYVTYTNPGSGVSAAAQQEMLTTMLPDQMIATVIAGFPVFASAFALVLGVLIMGSEFSWGTFKTILVQRPGRLSVLTGKLLVLSGVVLAFVLTVFVSAAISSYTIATIENASVNWPSMWDVLIAIGGGWLILAVWAVFGAALATLFRGTSLAIGLGLVHLLLVEGVLDVGRQTSNILADLSAALPRSNASSLAAAVIPSSSEVSEAGVEATVGSTQATLVLIAYLVGFVLVTSLVFYKRDVT</sequence>
<feature type="transmembrane region" description="Helical" evidence="1">
    <location>
        <begin position="75"/>
        <end position="105"/>
    </location>
</feature>
<organism evidence="2 3">
    <name type="scientific">Haladaptatus pallidirubidus</name>
    <dbReference type="NCBI Taxonomy" id="1008152"/>
    <lineage>
        <taxon>Archaea</taxon>
        <taxon>Methanobacteriati</taxon>
        <taxon>Methanobacteriota</taxon>
        <taxon>Stenosarchaea group</taxon>
        <taxon>Halobacteria</taxon>
        <taxon>Halobacteriales</taxon>
        <taxon>Haladaptataceae</taxon>
        <taxon>Haladaptatus</taxon>
    </lineage>
</organism>
<proteinExistence type="predicted"/>